<proteinExistence type="predicted"/>
<reference evidence="2 3" key="1">
    <citation type="submission" date="2019-03" db="EMBL/GenBank/DDBJ databases">
        <title>San Antonio Military Medical Center submission to MRSN (WRAIR), pending publication.</title>
        <authorList>
            <person name="Blyth D.M."/>
            <person name="Mccarthy S.L."/>
            <person name="Schall S.E."/>
            <person name="Stam J.A."/>
            <person name="Ong A.C."/>
            <person name="Mcgann P.T."/>
        </authorList>
    </citation>
    <scope>NUCLEOTIDE SEQUENCE [LARGE SCALE GENOMIC DNA]</scope>
    <source>
        <strain evidence="2 3">MRSN571793</strain>
    </source>
</reference>
<dbReference type="InterPro" id="IPR051532">
    <property type="entry name" value="Ester_Hydrolysis_Enzymes"/>
</dbReference>
<dbReference type="PANTHER" id="PTHR30383">
    <property type="entry name" value="THIOESTERASE 1/PROTEASE 1/LYSOPHOSPHOLIPASE L1"/>
    <property type="match status" value="1"/>
</dbReference>
<feature type="domain" description="SGNH hydrolase-type esterase" evidence="1">
    <location>
        <begin position="28"/>
        <end position="175"/>
    </location>
</feature>
<protein>
    <submittedName>
        <fullName evidence="2">Lipase</fullName>
    </submittedName>
</protein>
<comment type="caution">
    <text evidence="2">The sequence shown here is derived from an EMBL/GenBank/DDBJ whole genome shotgun (WGS) entry which is preliminary data.</text>
</comment>
<evidence type="ECO:0000259" key="1">
    <source>
        <dbReference type="Pfam" id="PF13472"/>
    </source>
</evidence>
<dbReference type="AlphaFoldDB" id="A0A4Y8KYG1"/>
<evidence type="ECO:0000313" key="2">
    <source>
        <dbReference type="EMBL" id="TFD95383.1"/>
    </source>
</evidence>
<dbReference type="InterPro" id="IPR036514">
    <property type="entry name" value="SGNH_hydro_sf"/>
</dbReference>
<dbReference type="Pfam" id="PF13472">
    <property type="entry name" value="Lipase_GDSL_2"/>
    <property type="match status" value="1"/>
</dbReference>
<dbReference type="STRING" id="1121485.GCA_000426485_01478"/>
<dbReference type="InterPro" id="IPR013830">
    <property type="entry name" value="SGNH_hydro"/>
</dbReference>
<sequence length="188" mass="21392">MSDISERVVFIGDSIFEYWEKEDPLFFADNHYISKGIRGQTTGQILARFEEDVIALKPSIVVIEGGLNDISEYESGPYNEDETMRNIIEMTELADFHGIKVILLSVPYTSAFGWGIHIENPQERTQSLNLKIKEFALKEHIMHVDCFAPMLTDKGVMARKYIPDDIHPNAKGYALMKPLIQQAISALR</sequence>
<name>A0A4Y8KYG1_9BACT</name>
<dbReference type="Proteomes" id="UP000297861">
    <property type="component" value="Unassembled WGS sequence"/>
</dbReference>
<keyword evidence="3" id="KW-1185">Reference proteome</keyword>
<dbReference type="OrthoDB" id="9805821at2"/>
<organism evidence="2 3">
    <name type="scientific">Dysgonomonas capnocytophagoides</name>
    <dbReference type="NCBI Taxonomy" id="45254"/>
    <lineage>
        <taxon>Bacteria</taxon>
        <taxon>Pseudomonadati</taxon>
        <taxon>Bacteroidota</taxon>
        <taxon>Bacteroidia</taxon>
        <taxon>Bacteroidales</taxon>
        <taxon>Dysgonomonadaceae</taxon>
        <taxon>Dysgonomonas</taxon>
    </lineage>
</organism>
<dbReference type="PANTHER" id="PTHR30383:SF5">
    <property type="entry name" value="SGNH HYDROLASE-TYPE ESTERASE DOMAIN-CONTAINING PROTEIN"/>
    <property type="match status" value="1"/>
</dbReference>
<dbReference type="GO" id="GO:0004622">
    <property type="term" value="F:phosphatidylcholine lysophospholipase activity"/>
    <property type="evidence" value="ECO:0007669"/>
    <property type="project" value="TreeGrafter"/>
</dbReference>
<dbReference type="SUPFAM" id="SSF52266">
    <property type="entry name" value="SGNH hydrolase"/>
    <property type="match status" value="1"/>
</dbReference>
<dbReference type="Gene3D" id="3.40.50.1110">
    <property type="entry name" value="SGNH hydrolase"/>
    <property type="match status" value="1"/>
</dbReference>
<evidence type="ECO:0000313" key="3">
    <source>
        <dbReference type="Proteomes" id="UP000297861"/>
    </source>
</evidence>
<gene>
    <name evidence="2" type="ORF">E2605_13270</name>
</gene>
<dbReference type="EMBL" id="SOML01000008">
    <property type="protein sequence ID" value="TFD95383.1"/>
    <property type="molecule type" value="Genomic_DNA"/>
</dbReference>
<dbReference type="RefSeq" id="WP_051290955.1">
    <property type="nucleotide sequence ID" value="NZ_JAWZLG010000100.1"/>
</dbReference>
<accession>A0A4Y8KYG1</accession>